<protein>
    <submittedName>
        <fullName evidence="1">Uncharacterized protein</fullName>
    </submittedName>
</protein>
<evidence type="ECO:0000313" key="1">
    <source>
        <dbReference type="EMBL" id="BBI34394.1"/>
    </source>
</evidence>
<dbReference type="Proteomes" id="UP000289856">
    <property type="component" value="Chromosome"/>
</dbReference>
<dbReference type="EMBL" id="AP019400">
    <property type="protein sequence ID" value="BBI34394.1"/>
    <property type="molecule type" value="Genomic_DNA"/>
</dbReference>
<accession>A0A3T1D8J3</accession>
<gene>
    <name evidence="1" type="ORF">KCTCHS21_37930</name>
</gene>
<name>A0A3T1D8J3_9BACL</name>
<dbReference type="KEGG" id="cohn:KCTCHS21_37930"/>
<proteinExistence type="predicted"/>
<keyword evidence="2" id="KW-1185">Reference proteome</keyword>
<dbReference type="AlphaFoldDB" id="A0A3T1D8J3"/>
<reference evidence="1 2" key="1">
    <citation type="submission" date="2019-01" db="EMBL/GenBank/DDBJ databases">
        <title>Complete genome sequence of Cohnella hallensis HS21 isolated from Korean fir (Abies koreana) rhizospheric soil.</title>
        <authorList>
            <person name="Jiang L."/>
            <person name="Kang S.W."/>
            <person name="Kim S."/>
            <person name="Jung J."/>
            <person name="Kim C.Y."/>
            <person name="Kim D.H."/>
            <person name="Kim S.W."/>
            <person name="Lee J."/>
        </authorList>
    </citation>
    <scope>NUCLEOTIDE SEQUENCE [LARGE SCALE GENOMIC DNA]</scope>
    <source>
        <strain evidence="1 2">HS21</strain>
    </source>
</reference>
<organism evidence="1 2">
    <name type="scientific">Cohnella abietis</name>
    <dbReference type="NCBI Taxonomy" id="2507935"/>
    <lineage>
        <taxon>Bacteria</taxon>
        <taxon>Bacillati</taxon>
        <taxon>Bacillota</taxon>
        <taxon>Bacilli</taxon>
        <taxon>Bacillales</taxon>
        <taxon>Paenibacillaceae</taxon>
        <taxon>Cohnella</taxon>
    </lineage>
</organism>
<evidence type="ECO:0000313" key="2">
    <source>
        <dbReference type="Proteomes" id="UP000289856"/>
    </source>
</evidence>
<sequence>MDGFRPDLADGFHHRCYIHLDLADGFHLHAGCSYLDLADVVLDLGKKLARWKELLLKVSQVQ</sequence>